<evidence type="ECO:0000313" key="12">
    <source>
        <dbReference type="Proteomes" id="UP000279422"/>
    </source>
</evidence>
<keyword evidence="3 6" id="KW-0547">Nucleotide-binding</keyword>
<feature type="binding site" evidence="6">
    <location>
        <begin position="60"/>
        <end position="64"/>
    </location>
    <ligand>
        <name>GTP</name>
        <dbReference type="ChEBI" id="CHEBI:37565"/>
    </ligand>
</feature>
<keyword evidence="6" id="KW-0472">Membrane</keyword>
<keyword evidence="6" id="KW-0963">Cytoplasm</keyword>
<dbReference type="AlphaFoldDB" id="A0A497E7X3"/>
<evidence type="ECO:0000256" key="8">
    <source>
        <dbReference type="RuleBase" id="RU003761"/>
    </source>
</evidence>
<evidence type="ECO:0000256" key="3">
    <source>
        <dbReference type="ARBA" id="ARBA00022741"/>
    </source>
</evidence>
<evidence type="ECO:0000256" key="6">
    <source>
        <dbReference type="HAMAP-Rule" id="MF_00367"/>
    </source>
</evidence>
<feature type="binding site" evidence="6">
    <location>
        <begin position="124"/>
        <end position="127"/>
    </location>
    <ligand>
        <name>GTP</name>
        <dbReference type="ChEBI" id="CHEBI:37565"/>
    </ligand>
</feature>
<reference evidence="11 12" key="1">
    <citation type="submission" date="2018-06" db="EMBL/GenBank/DDBJ databases">
        <title>Extensive metabolic versatility and redundancy in microbially diverse, dynamic hydrothermal sediments.</title>
        <authorList>
            <person name="Dombrowski N."/>
            <person name="Teske A."/>
            <person name="Baker B.J."/>
        </authorList>
    </citation>
    <scope>NUCLEOTIDE SEQUENCE [LARGE SCALE GENOMIC DNA]</scope>
    <source>
        <strain evidence="11">B47_G16</strain>
    </source>
</reference>
<dbReference type="PROSITE" id="PS50823">
    <property type="entry name" value="KH_TYPE_2"/>
    <property type="match status" value="1"/>
</dbReference>
<dbReference type="Proteomes" id="UP000279422">
    <property type="component" value="Unassembled WGS sequence"/>
</dbReference>
<comment type="subcellular location">
    <subcellularLocation>
        <location evidence="6">Cytoplasm</location>
    </subcellularLocation>
    <subcellularLocation>
        <location evidence="6">Cell membrane</location>
        <topology evidence="6">Peripheral membrane protein</topology>
    </subcellularLocation>
</comment>
<dbReference type="InterPro" id="IPR030388">
    <property type="entry name" value="G_ERA_dom"/>
</dbReference>
<comment type="caution">
    <text evidence="11">The sequence shown here is derived from an EMBL/GenBank/DDBJ whole genome shotgun (WGS) entry which is preliminary data.</text>
</comment>
<feature type="region of interest" description="G3" evidence="7">
    <location>
        <begin position="60"/>
        <end position="63"/>
    </location>
</feature>
<proteinExistence type="inferred from homology"/>
<evidence type="ECO:0000259" key="10">
    <source>
        <dbReference type="PROSITE" id="PS51713"/>
    </source>
</evidence>
<evidence type="ECO:0000256" key="5">
    <source>
        <dbReference type="ARBA" id="ARBA00023134"/>
    </source>
</evidence>
<name>A0A497E7X3_UNCAE</name>
<dbReference type="CDD" id="cd22534">
    <property type="entry name" value="KH-II_Era"/>
    <property type="match status" value="1"/>
</dbReference>
<dbReference type="SUPFAM" id="SSF52540">
    <property type="entry name" value="P-loop containing nucleoside triphosphate hydrolases"/>
    <property type="match status" value="1"/>
</dbReference>
<evidence type="ECO:0000256" key="1">
    <source>
        <dbReference type="ARBA" id="ARBA00007921"/>
    </source>
</evidence>
<dbReference type="PROSITE" id="PS51713">
    <property type="entry name" value="G_ERA"/>
    <property type="match status" value="1"/>
</dbReference>
<dbReference type="PRINTS" id="PR00326">
    <property type="entry name" value="GTP1OBG"/>
</dbReference>
<comment type="subunit">
    <text evidence="6">Monomer.</text>
</comment>
<dbReference type="GO" id="GO:0070181">
    <property type="term" value="F:small ribosomal subunit rRNA binding"/>
    <property type="evidence" value="ECO:0007669"/>
    <property type="project" value="UniProtKB-UniRule"/>
</dbReference>
<keyword evidence="4 6" id="KW-0694">RNA-binding</keyword>
<evidence type="ECO:0000313" key="11">
    <source>
        <dbReference type="EMBL" id="RLE10290.1"/>
    </source>
</evidence>
<feature type="region of interest" description="G5" evidence="7">
    <location>
        <begin position="153"/>
        <end position="155"/>
    </location>
</feature>
<dbReference type="CDD" id="cd04163">
    <property type="entry name" value="Era"/>
    <property type="match status" value="1"/>
</dbReference>
<feature type="binding site" evidence="6">
    <location>
        <begin position="13"/>
        <end position="20"/>
    </location>
    <ligand>
        <name>GTP</name>
        <dbReference type="ChEBI" id="CHEBI:37565"/>
    </ligand>
</feature>
<dbReference type="Gene3D" id="3.40.50.300">
    <property type="entry name" value="P-loop containing nucleotide triphosphate hydrolases"/>
    <property type="match status" value="1"/>
</dbReference>
<dbReference type="InterPro" id="IPR027417">
    <property type="entry name" value="P-loop_NTPase"/>
</dbReference>
<dbReference type="InterPro" id="IPR004044">
    <property type="entry name" value="KH_dom_type_2"/>
</dbReference>
<evidence type="ECO:0000259" key="9">
    <source>
        <dbReference type="PROSITE" id="PS50823"/>
    </source>
</evidence>
<dbReference type="EMBL" id="QMPZ01000012">
    <property type="protein sequence ID" value="RLE10290.1"/>
    <property type="molecule type" value="Genomic_DNA"/>
</dbReference>
<comment type="function">
    <text evidence="6">An essential GTPase that binds both GDP and GTP, with rapid nucleotide exchange. Plays a role in 16S rRNA processing and 30S ribosomal subunit biogenesis and possibly also in cell cycle regulation and energy metabolism.</text>
</comment>
<dbReference type="GO" id="GO:0005829">
    <property type="term" value="C:cytosol"/>
    <property type="evidence" value="ECO:0007669"/>
    <property type="project" value="TreeGrafter"/>
</dbReference>
<dbReference type="NCBIfam" id="TIGR00436">
    <property type="entry name" value="era"/>
    <property type="match status" value="1"/>
</dbReference>
<feature type="domain" description="Era-type G" evidence="10">
    <location>
        <begin position="5"/>
        <end position="174"/>
    </location>
</feature>
<dbReference type="Pfam" id="PF01926">
    <property type="entry name" value="MMR_HSR1"/>
    <property type="match status" value="1"/>
</dbReference>
<comment type="similarity">
    <text evidence="1 6 7 8">Belongs to the TRAFAC class TrmE-Era-EngA-EngB-Septin-like GTPase superfamily. Era GTPase family.</text>
</comment>
<dbReference type="InterPro" id="IPR005662">
    <property type="entry name" value="GTPase_Era-like"/>
</dbReference>
<dbReference type="SUPFAM" id="SSF54814">
    <property type="entry name" value="Prokaryotic type KH domain (KH-domain type II)"/>
    <property type="match status" value="1"/>
</dbReference>
<keyword evidence="6" id="KW-1003">Cell membrane</keyword>
<evidence type="ECO:0000256" key="4">
    <source>
        <dbReference type="ARBA" id="ARBA00022884"/>
    </source>
</evidence>
<organism evidence="11 12">
    <name type="scientific">Aerophobetes bacterium</name>
    <dbReference type="NCBI Taxonomy" id="2030807"/>
    <lineage>
        <taxon>Bacteria</taxon>
        <taxon>Candidatus Aerophobota</taxon>
    </lineage>
</organism>
<dbReference type="PANTHER" id="PTHR42698:SF1">
    <property type="entry name" value="GTPASE ERA, MITOCHONDRIAL"/>
    <property type="match status" value="1"/>
</dbReference>
<dbReference type="GO" id="GO:0043024">
    <property type="term" value="F:ribosomal small subunit binding"/>
    <property type="evidence" value="ECO:0007669"/>
    <property type="project" value="TreeGrafter"/>
</dbReference>
<dbReference type="HAMAP" id="MF_00367">
    <property type="entry name" value="GTPase_Era"/>
    <property type="match status" value="1"/>
</dbReference>
<dbReference type="NCBIfam" id="NF000908">
    <property type="entry name" value="PRK00089.1"/>
    <property type="match status" value="1"/>
</dbReference>
<dbReference type="GO" id="GO:0000028">
    <property type="term" value="P:ribosomal small subunit assembly"/>
    <property type="evidence" value="ECO:0007669"/>
    <property type="project" value="TreeGrafter"/>
</dbReference>
<feature type="region of interest" description="G4" evidence="7">
    <location>
        <begin position="124"/>
        <end position="127"/>
    </location>
</feature>
<keyword evidence="6" id="KW-0690">Ribosome biogenesis</keyword>
<dbReference type="InterPro" id="IPR005225">
    <property type="entry name" value="Small_GTP-bd"/>
</dbReference>
<dbReference type="GO" id="GO:0005525">
    <property type="term" value="F:GTP binding"/>
    <property type="evidence" value="ECO:0007669"/>
    <property type="project" value="UniProtKB-UniRule"/>
</dbReference>
<dbReference type="GO" id="GO:0005886">
    <property type="term" value="C:plasma membrane"/>
    <property type="evidence" value="ECO:0007669"/>
    <property type="project" value="UniProtKB-SubCell"/>
</dbReference>
<gene>
    <name evidence="6" type="primary">era</name>
    <name evidence="11" type="ORF">DRJ00_01895</name>
</gene>
<dbReference type="FunFam" id="3.30.300.20:FF:000003">
    <property type="entry name" value="GTPase Era"/>
    <property type="match status" value="1"/>
</dbReference>
<accession>A0A497E7X3</accession>
<dbReference type="InterPro" id="IPR006073">
    <property type="entry name" value="GTP-bd"/>
</dbReference>
<keyword evidence="5 6" id="KW-0342">GTP-binding</keyword>
<sequence length="298" mass="34462">MDEFRSGFVTLIGRPNVGKSTLLNYLVGEKITIVSPRPQTTRNIIRGIVTFDEAQVIFLDTPGIINLNEARTPVDKYIIEEALKSLDGVDLIVVVVEPFGIREEDSFILENLQRVKKPVFLAINKIDRVKRFQLDSLEKEYRDLFPFVQVIPISAKMGTNITILMGEIIRHLPVHSPYYSPDMITDQPERVLVAELIREKIFSLTRQEIPYSVMVKVESFEERRKDLVYIRAIIYVEHSSQKGILIGKKGRMIKRIGELARKDVEERLGCRVYLDLQVGVKKGWRKQRESLREFGYEI</sequence>
<evidence type="ECO:0000256" key="2">
    <source>
        <dbReference type="ARBA" id="ARBA00020484"/>
    </source>
</evidence>
<feature type="domain" description="KH type-2" evidence="9">
    <location>
        <begin position="205"/>
        <end position="282"/>
    </location>
</feature>
<dbReference type="Pfam" id="PF07650">
    <property type="entry name" value="KH_2"/>
    <property type="match status" value="1"/>
</dbReference>
<dbReference type="NCBIfam" id="TIGR00231">
    <property type="entry name" value="small_GTP"/>
    <property type="match status" value="1"/>
</dbReference>
<dbReference type="PANTHER" id="PTHR42698">
    <property type="entry name" value="GTPASE ERA"/>
    <property type="match status" value="1"/>
</dbReference>
<feature type="region of interest" description="G1" evidence="7">
    <location>
        <begin position="13"/>
        <end position="20"/>
    </location>
</feature>
<dbReference type="Gene3D" id="3.30.300.20">
    <property type="match status" value="1"/>
</dbReference>
<dbReference type="InterPro" id="IPR009019">
    <property type="entry name" value="KH_sf_prok-type"/>
</dbReference>
<dbReference type="InterPro" id="IPR015946">
    <property type="entry name" value="KH_dom-like_a/b"/>
</dbReference>
<protein>
    <recommendedName>
        <fullName evidence="2 6">GTPase Era</fullName>
    </recommendedName>
</protein>
<dbReference type="GO" id="GO:0003924">
    <property type="term" value="F:GTPase activity"/>
    <property type="evidence" value="ECO:0007669"/>
    <property type="project" value="UniProtKB-UniRule"/>
</dbReference>
<evidence type="ECO:0000256" key="7">
    <source>
        <dbReference type="PROSITE-ProRule" id="PRU01050"/>
    </source>
</evidence>
<keyword evidence="6" id="KW-0699">rRNA-binding</keyword>
<feature type="region of interest" description="G2" evidence="7">
    <location>
        <begin position="39"/>
        <end position="43"/>
    </location>
</feature>